<dbReference type="PROSITE" id="PS50035">
    <property type="entry name" value="PLD"/>
    <property type="match status" value="2"/>
</dbReference>
<evidence type="ECO:0000256" key="1">
    <source>
        <dbReference type="ARBA" id="ARBA00004651"/>
    </source>
</evidence>
<name>A0A6I3QX30_9FIRM</name>
<protein>
    <submittedName>
        <fullName evidence="7">Cardiolipin synthase</fullName>
    </submittedName>
</protein>
<dbReference type="GO" id="GO:0030572">
    <property type="term" value="F:phosphatidyltransferase activity"/>
    <property type="evidence" value="ECO:0007669"/>
    <property type="project" value="UniProtKB-ARBA"/>
</dbReference>
<dbReference type="CDD" id="cd09160">
    <property type="entry name" value="PLDc_SMU_988_like_2"/>
    <property type="match status" value="1"/>
</dbReference>
<feature type="domain" description="PLD phosphodiesterase" evidence="6">
    <location>
        <begin position="433"/>
        <end position="460"/>
    </location>
</feature>
<dbReference type="PANTHER" id="PTHR21248:SF22">
    <property type="entry name" value="PHOSPHOLIPASE D"/>
    <property type="match status" value="1"/>
</dbReference>
<dbReference type="CDD" id="cd09154">
    <property type="entry name" value="PLDc_SMU_988_like_1"/>
    <property type="match status" value="1"/>
</dbReference>
<dbReference type="Proteomes" id="UP000449193">
    <property type="component" value="Unassembled WGS sequence"/>
</dbReference>
<reference evidence="7 8" key="1">
    <citation type="journal article" date="2019" name="Nat. Med.">
        <title>A library of human gut bacterial isolates paired with longitudinal multiomics data enables mechanistic microbiome research.</title>
        <authorList>
            <person name="Poyet M."/>
            <person name="Groussin M."/>
            <person name="Gibbons S.M."/>
            <person name="Avila-Pacheco J."/>
            <person name="Jiang X."/>
            <person name="Kearney S.M."/>
            <person name="Perrotta A.R."/>
            <person name="Berdy B."/>
            <person name="Zhao S."/>
            <person name="Lieberman T.D."/>
            <person name="Swanson P.K."/>
            <person name="Smith M."/>
            <person name="Roesemann S."/>
            <person name="Alexander J.E."/>
            <person name="Rich S.A."/>
            <person name="Livny J."/>
            <person name="Vlamakis H."/>
            <person name="Clish C."/>
            <person name="Bullock K."/>
            <person name="Deik A."/>
            <person name="Scott J."/>
            <person name="Pierce K.A."/>
            <person name="Xavier R.J."/>
            <person name="Alm E.J."/>
        </authorList>
    </citation>
    <scope>NUCLEOTIDE SEQUENCE [LARGE SCALE GENOMIC DNA]</scope>
    <source>
        <strain evidence="7 8">BIOML-A7</strain>
    </source>
</reference>
<dbReference type="GO" id="GO:0005886">
    <property type="term" value="C:plasma membrane"/>
    <property type="evidence" value="ECO:0007669"/>
    <property type="project" value="UniProtKB-SubCell"/>
</dbReference>
<dbReference type="Pfam" id="PF13091">
    <property type="entry name" value="PLDc_2"/>
    <property type="match status" value="2"/>
</dbReference>
<sequence length="520" mass="59610">MHNDDGLSLLEKGKNGLLRVLFGKMGIVLLLLALQLVILFGIFFRFEQFLPHIYGGATVFTVIMVLYLINSDLDPTAKITWMVLIMLLPVFGGLLYLFTEKEWGHRAMKKRLKDSVALEQKELPQEQQTMDMLKQVDAGAANMCRYVSSTGYYPVYQNTAVTYFPLGEMKFDKLMQEMEAAKQYIYLEYFIIEEGHMWGKMLDVLVRKAAEGVDIRVLYDGTLEFTRLPKGYTQMLAELGIHAKVFSKVTPIVSTHYNYRDHRKIAVIDGHTAFTGGVNISDEYINWTHPYGHWKDTAVMLKGEAAQSFALMFLQMWNLDQKQEHLELPEIPQTNVTSTGFVMPYGESPLDDHKVGKRIYIDILNRAQNYVYIMTPYLIIDAEMENTLKYAAKRGIDVTMILPGIPDNPAAHSLARTHYKTLLDSGVKILEYTPGYVHAKVMVADDQEAVVGTINFDYRSLYHHFECAAYLNRVDAISEIKKDFLETATKCQTWNYEMLRADKWYIKAMGRLLKVIAPLM</sequence>
<dbReference type="SUPFAM" id="SSF56024">
    <property type="entry name" value="Phospholipase D/nuclease"/>
    <property type="match status" value="2"/>
</dbReference>
<evidence type="ECO:0000256" key="2">
    <source>
        <dbReference type="ARBA" id="ARBA00022475"/>
    </source>
</evidence>
<comment type="caution">
    <text evidence="7">The sequence shown here is derived from an EMBL/GenBank/DDBJ whole genome shotgun (WGS) entry which is preliminary data.</text>
</comment>
<dbReference type="PANTHER" id="PTHR21248">
    <property type="entry name" value="CARDIOLIPIN SYNTHASE"/>
    <property type="match status" value="1"/>
</dbReference>
<evidence type="ECO:0000313" key="7">
    <source>
        <dbReference type="EMBL" id="MTS51649.1"/>
    </source>
</evidence>
<dbReference type="SMART" id="SM00155">
    <property type="entry name" value="PLDc"/>
    <property type="match status" value="2"/>
</dbReference>
<keyword evidence="4" id="KW-1133">Transmembrane helix</keyword>
<dbReference type="EMBL" id="WMZR01000009">
    <property type="protein sequence ID" value="MTS51649.1"/>
    <property type="molecule type" value="Genomic_DNA"/>
</dbReference>
<comment type="subcellular location">
    <subcellularLocation>
        <location evidence="1">Cell membrane</location>
        <topology evidence="1">Multi-pass membrane protein</topology>
    </subcellularLocation>
</comment>
<evidence type="ECO:0000313" key="8">
    <source>
        <dbReference type="Proteomes" id="UP000449193"/>
    </source>
</evidence>
<evidence type="ECO:0000256" key="3">
    <source>
        <dbReference type="ARBA" id="ARBA00022692"/>
    </source>
</evidence>
<keyword evidence="3" id="KW-0812">Transmembrane</keyword>
<dbReference type="InterPro" id="IPR001736">
    <property type="entry name" value="PLipase_D/transphosphatidylase"/>
</dbReference>
<accession>A0A6I3QX30</accession>
<dbReference type="Gene3D" id="3.30.870.10">
    <property type="entry name" value="Endonuclease Chain A"/>
    <property type="match status" value="2"/>
</dbReference>
<dbReference type="Pfam" id="PF13396">
    <property type="entry name" value="PLDc_N"/>
    <property type="match status" value="1"/>
</dbReference>
<keyword evidence="5" id="KW-0472">Membrane</keyword>
<evidence type="ECO:0000259" key="6">
    <source>
        <dbReference type="PROSITE" id="PS50035"/>
    </source>
</evidence>
<dbReference type="AlphaFoldDB" id="A0A6I3QX30"/>
<evidence type="ECO:0000256" key="4">
    <source>
        <dbReference type="ARBA" id="ARBA00022989"/>
    </source>
</evidence>
<dbReference type="GO" id="GO:0032049">
    <property type="term" value="P:cardiolipin biosynthetic process"/>
    <property type="evidence" value="ECO:0007669"/>
    <property type="project" value="UniProtKB-ARBA"/>
</dbReference>
<evidence type="ECO:0000256" key="5">
    <source>
        <dbReference type="ARBA" id="ARBA00023136"/>
    </source>
</evidence>
<dbReference type="InterPro" id="IPR027379">
    <property type="entry name" value="CLS_N"/>
</dbReference>
<dbReference type="InterPro" id="IPR025202">
    <property type="entry name" value="PLD-like_dom"/>
</dbReference>
<proteinExistence type="predicted"/>
<keyword evidence="2" id="KW-1003">Cell membrane</keyword>
<gene>
    <name evidence="7" type="ORF">GMD52_08860</name>
</gene>
<feature type="domain" description="PLD phosphodiesterase" evidence="6">
    <location>
        <begin position="257"/>
        <end position="284"/>
    </location>
</feature>
<organism evidence="7 8">
    <name type="scientific">Ruthenibacterium lactatiformans</name>
    <dbReference type="NCBI Taxonomy" id="1550024"/>
    <lineage>
        <taxon>Bacteria</taxon>
        <taxon>Bacillati</taxon>
        <taxon>Bacillota</taxon>
        <taxon>Clostridia</taxon>
        <taxon>Eubacteriales</taxon>
        <taxon>Oscillospiraceae</taxon>
        <taxon>Ruthenibacterium</taxon>
    </lineage>
</organism>